<gene>
    <name evidence="1" type="ORF">R1sor_007691</name>
</gene>
<evidence type="ECO:0000313" key="2">
    <source>
        <dbReference type="Proteomes" id="UP001633002"/>
    </source>
</evidence>
<dbReference type="Proteomes" id="UP001633002">
    <property type="component" value="Unassembled WGS sequence"/>
</dbReference>
<dbReference type="AlphaFoldDB" id="A0ABD3HVC6"/>
<protein>
    <recommendedName>
        <fullName evidence="3">F-box domain-containing protein</fullName>
    </recommendedName>
</protein>
<reference evidence="1 2" key="1">
    <citation type="submission" date="2024-09" db="EMBL/GenBank/DDBJ databases">
        <title>Chromosome-scale assembly of Riccia sorocarpa.</title>
        <authorList>
            <person name="Paukszto L."/>
        </authorList>
    </citation>
    <scope>NUCLEOTIDE SEQUENCE [LARGE SCALE GENOMIC DNA]</scope>
    <source>
        <strain evidence="1">LP-2024</strain>
        <tissue evidence="1">Aerial parts of the thallus</tissue>
    </source>
</reference>
<organism evidence="1 2">
    <name type="scientific">Riccia sorocarpa</name>
    <dbReference type="NCBI Taxonomy" id="122646"/>
    <lineage>
        <taxon>Eukaryota</taxon>
        <taxon>Viridiplantae</taxon>
        <taxon>Streptophyta</taxon>
        <taxon>Embryophyta</taxon>
        <taxon>Marchantiophyta</taxon>
        <taxon>Marchantiopsida</taxon>
        <taxon>Marchantiidae</taxon>
        <taxon>Marchantiales</taxon>
        <taxon>Ricciaceae</taxon>
        <taxon>Riccia</taxon>
    </lineage>
</organism>
<dbReference type="PANTHER" id="PTHR13382:SF22">
    <property type="entry name" value="F-BOX PROTEIN SKIP14"/>
    <property type="match status" value="1"/>
</dbReference>
<comment type="caution">
    <text evidence="1">The sequence shown here is derived from an EMBL/GenBank/DDBJ whole genome shotgun (WGS) entry which is preliminary data.</text>
</comment>
<dbReference type="Gene3D" id="3.80.10.10">
    <property type="entry name" value="Ribonuclease Inhibitor"/>
    <property type="match status" value="1"/>
</dbReference>
<evidence type="ECO:0008006" key="3">
    <source>
        <dbReference type="Google" id="ProtNLM"/>
    </source>
</evidence>
<keyword evidence="2" id="KW-1185">Reference proteome</keyword>
<sequence length="617" mass="68180">MSVVFGALAPEPWGREPCYREEWFGGGYANVSKEQRDRVTRAQFVKDSALGFAGAATLGKREHDDKNELTGEKRRQAEIRVGVGNGYGQLISEAIEERGVEVGTFGDFRSCRGVLNMDLMTEGFKDEAIVLEKFGRYPGDLMNERAVLDWGGSKSLWEEALEACLQSMESPSLKPGIGNDGEDEYGSFLHLCVQAADSPLSGPGIDYYRGDEHGSLVDPRREQVTNFSSSSSDPVIGRLLGRAASSYIKDVLAGCNLGGVWSDSQYVQPGSSFTENMLREVRGTKLWEQDGNLPVDQKVCAERSAQVDNVKNEGPPEGFLFALSHLDLRSLFTLERVSKSLREAVVGDVLIWQHLNVGPPLNLSITDDVLVKLARRAGGHLKSLTLVGCLRITAAGLERVLSFSPELEKLCIPRCTGVKAEALVRMVEAHAIASRSRGLPGIRLLRIKGVYNITRPQLDVLVNVLQHGRDQEVDKLYRPYYYRHGNYCLTQLASDDERPIDLEPCPKCGNARVVYDCTRERCKQEKSHPGLTCRGCTLCIARCEECGTCIDDLSYEETFFLDLLCSSCWYSLPKCSDCNKPGCSRHPDDFRSAGSTFTCEDCRAGTSGPEFHIPEGL</sequence>
<dbReference type="EMBL" id="JBJQOH010000003">
    <property type="protein sequence ID" value="KAL3694040.1"/>
    <property type="molecule type" value="Genomic_DNA"/>
</dbReference>
<name>A0ABD3HVC6_9MARC</name>
<dbReference type="InterPro" id="IPR017900">
    <property type="entry name" value="4Fe4S_Fe_S_CS"/>
</dbReference>
<proteinExistence type="predicted"/>
<dbReference type="InterPro" id="IPR050648">
    <property type="entry name" value="F-box_LRR-repeat"/>
</dbReference>
<accession>A0ABD3HVC6</accession>
<dbReference type="PANTHER" id="PTHR13382">
    <property type="entry name" value="MITOCHONDRIAL ATP SYNTHASE COUPLING FACTOR B"/>
    <property type="match status" value="1"/>
</dbReference>
<dbReference type="PROSITE" id="PS00198">
    <property type="entry name" value="4FE4S_FER_1"/>
    <property type="match status" value="1"/>
</dbReference>
<evidence type="ECO:0000313" key="1">
    <source>
        <dbReference type="EMBL" id="KAL3694040.1"/>
    </source>
</evidence>
<dbReference type="InterPro" id="IPR032675">
    <property type="entry name" value="LRR_dom_sf"/>
</dbReference>